<proteinExistence type="predicted"/>
<dbReference type="EMBL" id="FUEZ01000004">
    <property type="protein sequence ID" value="SPM41132.1"/>
    <property type="molecule type" value="Genomic_DNA"/>
</dbReference>
<keyword evidence="1" id="KW-0812">Transmembrane</keyword>
<feature type="signal peptide" evidence="2">
    <location>
        <begin position="1"/>
        <end position="28"/>
    </location>
</feature>
<organism evidence="3 4">
    <name type="scientific">Mycobacterium numidiamassiliense</name>
    <dbReference type="NCBI Taxonomy" id="1841861"/>
    <lineage>
        <taxon>Bacteria</taxon>
        <taxon>Bacillati</taxon>
        <taxon>Actinomycetota</taxon>
        <taxon>Actinomycetes</taxon>
        <taxon>Mycobacteriales</taxon>
        <taxon>Mycobacteriaceae</taxon>
        <taxon>Mycobacterium</taxon>
    </lineage>
</organism>
<accession>A0A2U3PBL5</accession>
<feature type="transmembrane region" description="Helical" evidence="1">
    <location>
        <begin position="625"/>
        <end position="646"/>
    </location>
</feature>
<feature type="chain" id="PRO_5038555983" description="Cyclic di-GMP-binding protein" evidence="2">
    <location>
        <begin position="29"/>
        <end position="655"/>
    </location>
</feature>
<dbReference type="RefSeq" id="WP_077079801.1">
    <property type="nucleotide sequence ID" value="NZ_FUEZ01000004.1"/>
</dbReference>
<keyword evidence="4" id="KW-1185">Reference proteome</keyword>
<name>A0A2U3PBL5_9MYCO</name>
<dbReference type="OrthoDB" id="4588955at2"/>
<evidence type="ECO:0000313" key="3">
    <source>
        <dbReference type="EMBL" id="SPM41132.1"/>
    </source>
</evidence>
<evidence type="ECO:0000313" key="4">
    <source>
        <dbReference type="Proteomes" id="UP000240424"/>
    </source>
</evidence>
<evidence type="ECO:0000256" key="2">
    <source>
        <dbReference type="SAM" id="SignalP"/>
    </source>
</evidence>
<evidence type="ECO:0008006" key="5">
    <source>
        <dbReference type="Google" id="ProtNLM"/>
    </source>
</evidence>
<reference evidence="3 4" key="1">
    <citation type="submission" date="2017-01" db="EMBL/GenBank/DDBJ databases">
        <authorList>
            <consortium name="Urmite Genomes"/>
        </authorList>
    </citation>
    <scope>NUCLEOTIDE SEQUENCE [LARGE SCALE GENOMIC DNA]</scope>
    <source>
        <strain evidence="3 4">AB215</strain>
    </source>
</reference>
<sequence>MRGKIVGRVIALVSVVVVVAMSAPAAWGAPGDPGADANTLTMSLADLGLSPTLAFYGAESAQPLTVPVLRGLKPTTLNATVELPLNLRSGIITVTQADHTIARFETPAADQAPIVIPLGATELINDAVTVMVRVSQVPKDGTCFNLESPLRMVNPTVSYTGVEQAPSTVAHFLPSILRALTIFVPKSPSEAESNSAVQLAIATVARYRSHVPDIDVVPLPEGQAAPPTPPRSMERQIVIKDGPNRGLSLQGPSDAPWLLISGPTRTDESDIAVLFSDVSELVAAPKAVVGSLKSSLQFPGNNTTLRDLEQPSLKSVGLQPRLSVGLDQTRFGRSIHSVRVHLLGSHSPTPANLGGEIIVSAGNETIDHWPTDANGNIDRWIDVPDRLLQRYTSLDLEFNVSGNFGPCGDFFTAGAGNHLLELTINGDSSVQSSPAAPPVPDGLRSIPQALMPRIQLGIEPHSFGDTARAVETMVGLQRISGVPLDTTVSGVQQAIDSPNPAILIAADGWNHPDIVLPVSAAANGPITLNGLGSDGKPATIELDPQMRFASLQTVLNRGRSLLIATSNGAPVQLDALLKSLGGENSRWPSLGGVALVSVPGQDAVTVSLKNLPGGGNSEGHSGLGWLWWLGGGWLVVAGIGAAVILLRNRRRAPRA</sequence>
<dbReference type="AlphaFoldDB" id="A0A2U3PBL5"/>
<keyword evidence="2" id="KW-0732">Signal</keyword>
<keyword evidence="1" id="KW-0472">Membrane</keyword>
<protein>
    <recommendedName>
        <fullName evidence="5">Cyclic di-GMP-binding protein</fullName>
    </recommendedName>
</protein>
<keyword evidence="1" id="KW-1133">Transmembrane helix</keyword>
<dbReference type="Proteomes" id="UP000240424">
    <property type="component" value="Unassembled WGS sequence"/>
</dbReference>
<evidence type="ECO:0000256" key="1">
    <source>
        <dbReference type="SAM" id="Phobius"/>
    </source>
</evidence>
<gene>
    <name evidence="3" type="ORF">MNAB215_3335</name>
</gene>